<dbReference type="eggNOG" id="COG0714">
    <property type="taxonomic scope" value="Bacteria"/>
</dbReference>
<reference evidence="2 3" key="1">
    <citation type="submission" date="2014-01" db="EMBL/GenBank/DDBJ databases">
        <title>Roseivivax halodurans JCM 10272 Genome Sequencing.</title>
        <authorList>
            <person name="Lai Q."/>
            <person name="Li G."/>
            <person name="Shao Z."/>
        </authorList>
    </citation>
    <scope>NUCLEOTIDE SEQUENCE [LARGE SCALE GENOMIC DNA]</scope>
    <source>
        <strain evidence="2 3">JCM 10272</strain>
    </source>
</reference>
<organism evidence="2 3">
    <name type="scientific">Roseivivax halodurans JCM 10272</name>
    <dbReference type="NCBI Taxonomy" id="1449350"/>
    <lineage>
        <taxon>Bacteria</taxon>
        <taxon>Pseudomonadati</taxon>
        <taxon>Pseudomonadota</taxon>
        <taxon>Alphaproteobacteria</taxon>
        <taxon>Rhodobacterales</taxon>
        <taxon>Roseobacteraceae</taxon>
        <taxon>Roseivivax</taxon>
    </lineage>
</organism>
<dbReference type="InterPro" id="IPR050764">
    <property type="entry name" value="CbbQ/NirQ/NorQ/GpvN"/>
</dbReference>
<gene>
    <name evidence="2" type="ORF">OCH239_11885</name>
</gene>
<dbReference type="SUPFAM" id="SSF52540">
    <property type="entry name" value="P-loop containing nucleoside triphosphate hydrolases"/>
    <property type="match status" value="1"/>
</dbReference>
<dbReference type="STRING" id="1449350.OCH239_11885"/>
<dbReference type="PATRIC" id="fig|1449350.3.peg.989"/>
<dbReference type="RefSeq" id="WP_051489264.1">
    <property type="nucleotide sequence ID" value="NZ_JALZ01000003.1"/>
</dbReference>
<dbReference type="AlphaFoldDB" id="X7EJ08"/>
<feature type="domain" description="AAA+ ATPase" evidence="1">
    <location>
        <begin position="46"/>
        <end position="211"/>
    </location>
</feature>
<comment type="caution">
    <text evidence="2">The sequence shown here is derived from an EMBL/GenBank/DDBJ whole genome shotgun (WGS) entry which is preliminary data.</text>
</comment>
<dbReference type="Pfam" id="PF07728">
    <property type="entry name" value="AAA_5"/>
    <property type="match status" value="1"/>
</dbReference>
<dbReference type="Proteomes" id="UP000022447">
    <property type="component" value="Unassembled WGS sequence"/>
</dbReference>
<sequence length="306" mass="32875">MRHSPPKPHLHHSSASPWIGLQRQERFFENDEIRNLLDRARFYARAGVCIHFCGPAGLGKTSLALRLAESLGRPVAFMAGNEWLSSRDFIGHEIGQSVSTVVDNYVHSVRRTEAETRADWRDSALAGAMLHGYTFVYDEFTRASPEANSILLSVLEEGVLVSTDPASPRSYLQAHPDFRIVLTSNPHDYVGVNGAPDALLDRVVTLPLRAPSERTMAGIVAMRSGLSEAQSKRIVALGSALTPSGEEAPCSLRAAILIARIAALKAREGGLTDAALEEIAADVLGGRGVRLPEGAIAAALARGRAA</sequence>
<evidence type="ECO:0000259" key="1">
    <source>
        <dbReference type="SMART" id="SM00382"/>
    </source>
</evidence>
<dbReference type="PANTHER" id="PTHR42759">
    <property type="entry name" value="MOXR FAMILY PROTEIN"/>
    <property type="match status" value="1"/>
</dbReference>
<proteinExistence type="predicted"/>
<dbReference type="EMBL" id="JALZ01000003">
    <property type="protein sequence ID" value="ETX15872.1"/>
    <property type="molecule type" value="Genomic_DNA"/>
</dbReference>
<accession>X7EJ08</accession>
<dbReference type="Gene3D" id="3.40.50.300">
    <property type="entry name" value="P-loop containing nucleotide triphosphate hydrolases"/>
    <property type="match status" value="1"/>
</dbReference>
<dbReference type="GO" id="GO:0016887">
    <property type="term" value="F:ATP hydrolysis activity"/>
    <property type="evidence" value="ECO:0007669"/>
    <property type="project" value="InterPro"/>
</dbReference>
<dbReference type="InterPro" id="IPR011704">
    <property type="entry name" value="ATPase_dyneun-rel_AAA"/>
</dbReference>
<evidence type="ECO:0000313" key="3">
    <source>
        <dbReference type="Proteomes" id="UP000022447"/>
    </source>
</evidence>
<protein>
    <submittedName>
        <fullName evidence="2">ATPase AAA</fullName>
    </submittedName>
</protein>
<dbReference type="SMART" id="SM00382">
    <property type="entry name" value="AAA"/>
    <property type="match status" value="1"/>
</dbReference>
<dbReference type="GO" id="GO:0005524">
    <property type="term" value="F:ATP binding"/>
    <property type="evidence" value="ECO:0007669"/>
    <property type="project" value="InterPro"/>
</dbReference>
<dbReference type="InterPro" id="IPR003593">
    <property type="entry name" value="AAA+_ATPase"/>
</dbReference>
<dbReference type="PANTHER" id="PTHR42759:SF1">
    <property type="entry name" value="MAGNESIUM-CHELATASE SUBUNIT CHLD"/>
    <property type="match status" value="1"/>
</dbReference>
<dbReference type="InterPro" id="IPR027417">
    <property type="entry name" value="P-loop_NTPase"/>
</dbReference>
<evidence type="ECO:0000313" key="2">
    <source>
        <dbReference type="EMBL" id="ETX15872.1"/>
    </source>
</evidence>
<name>X7EJ08_9RHOB</name>
<keyword evidence="3" id="KW-1185">Reference proteome</keyword>
<dbReference type="CDD" id="cd00009">
    <property type="entry name" value="AAA"/>
    <property type="match status" value="1"/>
</dbReference>